<sequence>MVTRHGLHEHSIPRFTVGFITEPSTRYSYPRQSTTSSVTTRFVPASRRHVPPCRPLASIYSLPQYLSRYPIPNHCDSIINITTSTPHNFCNALAHPSYQQHLRICIFPFNAFPTRACRAHLSLHPPRYCPSPALPTRRPSLTRTRGVVLFATIDSRKEEF</sequence>
<protein>
    <submittedName>
        <fullName evidence="1">Uncharacterized protein</fullName>
    </submittedName>
</protein>
<name>A0ACB8U876_9APHY</name>
<reference evidence="1" key="1">
    <citation type="journal article" date="2021" name="Environ. Microbiol.">
        <title>Gene family expansions and transcriptome signatures uncover fungal adaptations to wood decay.</title>
        <authorList>
            <person name="Hage H."/>
            <person name="Miyauchi S."/>
            <person name="Viragh M."/>
            <person name="Drula E."/>
            <person name="Min B."/>
            <person name="Chaduli D."/>
            <person name="Navarro D."/>
            <person name="Favel A."/>
            <person name="Norest M."/>
            <person name="Lesage-Meessen L."/>
            <person name="Balint B."/>
            <person name="Merenyi Z."/>
            <person name="de Eugenio L."/>
            <person name="Morin E."/>
            <person name="Martinez A.T."/>
            <person name="Baldrian P."/>
            <person name="Stursova M."/>
            <person name="Martinez M.J."/>
            <person name="Novotny C."/>
            <person name="Magnuson J.K."/>
            <person name="Spatafora J.W."/>
            <person name="Maurice S."/>
            <person name="Pangilinan J."/>
            <person name="Andreopoulos W."/>
            <person name="LaButti K."/>
            <person name="Hundley H."/>
            <person name="Na H."/>
            <person name="Kuo A."/>
            <person name="Barry K."/>
            <person name="Lipzen A."/>
            <person name="Henrissat B."/>
            <person name="Riley R."/>
            <person name="Ahrendt S."/>
            <person name="Nagy L.G."/>
            <person name="Grigoriev I.V."/>
            <person name="Martin F."/>
            <person name="Rosso M.N."/>
        </authorList>
    </citation>
    <scope>NUCLEOTIDE SEQUENCE</scope>
    <source>
        <strain evidence="1">CBS 384.51</strain>
    </source>
</reference>
<gene>
    <name evidence="1" type="ORF">BDY19DRAFT_772380</name>
</gene>
<organism evidence="1 2">
    <name type="scientific">Irpex rosettiformis</name>
    <dbReference type="NCBI Taxonomy" id="378272"/>
    <lineage>
        <taxon>Eukaryota</taxon>
        <taxon>Fungi</taxon>
        <taxon>Dikarya</taxon>
        <taxon>Basidiomycota</taxon>
        <taxon>Agaricomycotina</taxon>
        <taxon>Agaricomycetes</taxon>
        <taxon>Polyporales</taxon>
        <taxon>Irpicaceae</taxon>
        <taxon>Irpex</taxon>
    </lineage>
</organism>
<accession>A0ACB8U876</accession>
<evidence type="ECO:0000313" key="1">
    <source>
        <dbReference type="EMBL" id="KAI0090441.1"/>
    </source>
</evidence>
<evidence type="ECO:0000313" key="2">
    <source>
        <dbReference type="Proteomes" id="UP001055072"/>
    </source>
</evidence>
<comment type="caution">
    <text evidence="1">The sequence shown here is derived from an EMBL/GenBank/DDBJ whole genome shotgun (WGS) entry which is preliminary data.</text>
</comment>
<dbReference type="EMBL" id="MU274908">
    <property type="protein sequence ID" value="KAI0090441.1"/>
    <property type="molecule type" value="Genomic_DNA"/>
</dbReference>
<proteinExistence type="predicted"/>
<keyword evidence="2" id="KW-1185">Reference proteome</keyword>
<dbReference type="Proteomes" id="UP001055072">
    <property type="component" value="Unassembled WGS sequence"/>
</dbReference>